<sequence length="99" mass="11149">MSTGAGKAVCVTGASGYTASWLVKLLLDCGYNVKATIRSLREEISISEGTSTVPQDGDASQLMVAAHLSVQFRRHRNRRRNRRFCPRRRLGNIFYLEQF</sequence>
<accession>A0AAD1ZUS3</accession>
<proteinExistence type="predicted"/>
<dbReference type="AlphaFoldDB" id="A0AAD1ZUS3"/>
<keyword evidence="2" id="KW-1185">Reference proteome</keyword>
<evidence type="ECO:0008006" key="3">
    <source>
        <dbReference type="Google" id="ProtNLM"/>
    </source>
</evidence>
<evidence type="ECO:0000313" key="2">
    <source>
        <dbReference type="Proteomes" id="UP000834106"/>
    </source>
</evidence>
<evidence type="ECO:0000313" key="1">
    <source>
        <dbReference type="EMBL" id="CAI9773647.1"/>
    </source>
</evidence>
<dbReference type="Gene3D" id="3.40.50.720">
    <property type="entry name" value="NAD(P)-binding Rossmann-like Domain"/>
    <property type="match status" value="1"/>
</dbReference>
<gene>
    <name evidence="1" type="ORF">FPE_LOCUS21077</name>
</gene>
<dbReference type="Proteomes" id="UP000834106">
    <property type="component" value="Chromosome 13"/>
</dbReference>
<dbReference type="InterPro" id="IPR036291">
    <property type="entry name" value="NAD(P)-bd_dom_sf"/>
</dbReference>
<organism evidence="1 2">
    <name type="scientific">Fraxinus pennsylvanica</name>
    <dbReference type="NCBI Taxonomy" id="56036"/>
    <lineage>
        <taxon>Eukaryota</taxon>
        <taxon>Viridiplantae</taxon>
        <taxon>Streptophyta</taxon>
        <taxon>Embryophyta</taxon>
        <taxon>Tracheophyta</taxon>
        <taxon>Spermatophyta</taxon>
        <taxon>Magnoliopsida</taxon>
        <taxon>eudicotyledons</taxon>
        <taxon>Gunneridae</taxon>
        <taxon>Pentapetalae</taxon>
        <taxon>asterids</taxon>
        <taxon>lamiids</taxon>
        <taxon>Lamiales</taxon>
        <taxon>Oleaceae</taxon>
        <taxon>Oleeae</taxon>
        <taxon>Fraxinus</taxon>
    </lineage>
</organism>
<dbReference type="SUPFAM" id="SSF51735">
    <property type="entry name" value="NAD(P)-binding Rossmann-fold domains"/>
    <property type="match status" value="1"/>
</dbReference>
<reference evidence="1" key="1">
    <citation type="submission" date="2023-05" db="EMBL/GenBank/DDBJ databases">
        <authorList>
            <person name="Huff M."/>
        </authorList>
    </citation>
    <scope>NUCLEOTIDE SEQUENCE</scope>
</reference>
<protein>
    <recommendedName>
        <fullName evidence="3">NAD(P)-binding domain-containing protein</fullName>
    </recommendedName>
</protein>
<name>A0AAD1ZUS3_9LAMI</name>
<dbReference type="EMBL" id="OU503048">
    <property type="protein sequence ID" value="CAI9773647.1"/>
    <property type="molecule type" value="Genomic_DNA"/>
</dbReference>